<dbReference type="OrthoDB" id="10497430at2759"/>
<gene>
    <name evidence="3" type="ORF">TGP89_279460</name>
</gene>
<evidence type="ECO:0000256" key="1">
    <source>
        <dbReference type="SAM" id="MobiDB-lite"/>
    </source>
</evidence>
<comment type="caution">
    <text evidence="3">The sequence shown here is derived from an EMBL/GenBank/DDBJ whole genome shotgun (WGS) entry which is preliminary data.</text>
</comment>
<feature type="region of interest" description="Disordered" evidence="1">
    <location>
        <begin position="123"/>
        <end position="149"/>
    </location>
</feature>
<dbReference type="VEuPathDB" id="ToxoDB:TGP89_279460"/>
<evidence type="ECO:0000313" key="4">
    <source>
        <dbReference type="Proteomes" id="UP000028828"/>
    </source>
</evidence>
<dbReference type="AlphaFoldDB" id="A0A086JBL6"/>
<evidence type="ECO:0000256" key="2">
    <source>
        <dbReference type="SAM" id="SignalP"/>
    </source>
</evidence>
<feature type="compositionally biased region" description="Gly residues" evidence="1">
    <location>
        <begin position="64"/>
        <end position="74"/>
    </location>
</feature>
<feature type="chain" id="PRO_5001808020" evidence="2">
    <location>
        <begin position="23"/>
        <end position="149"/>
    </location>
</feature>
<dbReference type="EMBL" id="AEYI02002153">
    <property type="protein sequence ID" value="KFG29534.1"/>
    <property type="molecule type" value="Genomic_DNA"/>
</dbReference>
<keyword evidence="2" id="KW-0732">Signal</keyword>
<protein>
    <submittedName>
        <fullName evidence="3">Toxoplasma gondii family B protein</fullName>
    </submittedName>
</protein>
<feature type="compositionally biased region" description="Basic and acidic residues" evidence="1">
    <location>
        <begin position="127"/>
        <end position="138"/>
    </location>
</feature>
<evidence type="ECO:0000313" key="3">
    <source>
        <dbReference type="EMBL" id="KFG29534.1"/>
    </source>
</evidence>
<feature type="region of interest" description="Disordered" evidence="1">
    <location>
        <begin position="61"/>
        <end position="92"/>
    </location>
</feature>
<name>A0A086JBL6_TOXGO</name>
<sequence length="149" mass="15231">MVNPFSAAALVCFTLFLYEGLGCCTGSRAIVTEVLESVPAINETNVKNGETAVSSSARLVTGNQLGGRGGGGLKKSGRKSHAKETTAPSRRSTQTIAATVGVLLASVFGLLLASAKLMQCPQGSIRGDAEGNTRRRLAEGGSSGEKCVS</sequence>
<proteinExistence type="predicted"/>
<accession>A0A086JBL6</accession>
<dbReference type="Proteomes" id="UP000028828">
    <property type="component" value="Unassembled WGS sequence"/>
</dbReference>
<organism evidence="3 4">
    <name type="scientific">Toxoplasma gondii p89</name>
    <dbReference type="NCBI Taxonomy" id="943119"/>
    <lineage>
        <taxon>Eukaryota</taxon>
        <taxon>Sar</taxon>
        <taxon>Alveolata</taxon>
        <taxon>Apicomplexa</taxon>
        <taxon>Conoidasida</taxon>
        <taxon>Coccidia</taxon>
        <taxon>Eucoccidiorida</taxon>
        <taxon>Eimeriorina</taxon>
        <taxon>Sarcocystidae</taxon>
        <taxon>Toxoplasma</taxon>
    </lineage>
</organism>
<feature type="signal peptide" evidence="2">
    <location>
        <begin position="1"/>
        <end position="22"/>
    </location>
</feature>
<reference evidence="3 4" key="1">
    <citation type="submission" date="2014-03" db="EMBL/GenBank/DDBJ databases">
        <authorList>
            <person name="Sibley D."/>
            <person name="Venepally P."/>
            <person name="Karamycheva S."/>
            <person name="Hadjithomas M."/>
            <person name="Khan A."/>
            <person name="Brunk B."/>
            <person name="Roos D."/>
            <person name="Caler E."/>
            <person name="Lorenzi H."/>
        </authorList>
    </citation>
    <scope>NUCLEOTIDE SEQUENCE [LARGE SCALE GENOMIC DNA]</scope>
    <source>
        <strain evidence="4">p89</strain>
    </source>
</reference>